<proteinExistence type="predicted"/>
<name>A0A7K0CME3_9ACTN</name>
<dbReference type="PANTHER" id="PTHR36437">
    <property type="entry name" value="GLYOXALASE/BLEOMYCIN RESISTANCE PROTEIN/DIOXYGENASE"/>
    <property type="match status" value="1"/>
</dbReference>
<evidence type="ECO:0000259" key="1">
    <source>
        <dbReference type="PROSITE" id="PS51819"/>
    </source>
</evidence>
<feature type="domain" description="VOC" evidence="1">
    <location>
        <begin position="4"/>
        <end position="136"/>
    </location>
</feature>
<dbReference type="Pfam" id="PF00903">
    <property type="entry name" value="Glyoxalase"/>
    <property type="match status" value="1"/>
</dbReference>
<accession>A0A7K0CME3</accession>
<dbReference type="AlphaFoldDB" id="A0A7K0CME3"/>
<dbReference type="InterPro" id="IPR029068">
    <property type="entry name" value="Glyas_Bleomycin-R_OHBP_Dase"/>
</dbReference>
<evidence type="ECO:0000313" key="2">
    <source>
        <dbReference type="EMBL" id="MQY14646.1"/>
    </source>
</evidence>
<keyword evidence="3" id="KW-1185">Reference proteome</keyword>
<dbReference type="Gene3D" id="3.10.180.10">
    <property type="entry name" value="2,3-Dihydroxybiphenyl 1,2-Dioxygenase, domain 1"/>
    <property type="match status" value="1"/>
</dbReference>
<reference evidence="2 3" key="1">
    <citation type="submission" date="2019-10" db="EMBL/GenBank/DDBJ databases">
        <title>Streptomyces smaragdinus sp. nov. and Streptomyces fabii sp. nov., isolated from the gut of fungus growing-termite Macrotermes natalensis.</title>
        <authorList>
            <person name="Schwitalla J."/>
            <person name="Benndorf R."/>
            <person name="Martin K."/>
            <person name="De Beer W."/>
            <person name="Kaster A.-K."/>
            <person name="Vollmers J."/>
            <person name="Poulsen M."/>
            <person name="Beemelmanns C."/>
        </authorList>
    </citation>
    <scope>NUCLEOTIDE SEQUENCE [LARGE SCALE GENOMIC DNA]</scope>
    <source>
        <strain evidence="2 3">RB5</strain>
    </source>
</reference>
<dbReference type="InterPro" id="IPR037523">
    <property type="entry name" value="VOC_core"/>
</dbReference>
<dbReference type="InterPro" id="IPR004360">
    <property type="entry name" value="Glyas_Fos-R_dOase_dom"/>
</dbReference>
<sequence length="147" mass="16254">MITRLAIAPVWSTDQDRSLKFYTEKLGFEKVSDLTMGEGGMRWVTVCVPGKPETQLTLMDVHSGGGLDPDSAEALTALVDKGVLGAMVLGTDDCRATYEELRKRGVEFVQEPVERPYGTEAILRDDSGNWFSLTEAHVDLDTEQDWA</sequence>
<dbReference type="Proteomes" id="UP000466345">
    <property type="component" value="Unassembled WGS sequence"/>
</dbReference>
<comment type="caution">
    <text evidence="2">The sequence shown here is derived from an EMBL/GenBank/DDBJ whole genome shotgun (WGS) entry which is preliminary data.</text>
</comment>
<dbReference type="RefSeq" id="WP_153455500.1">
    <property type="nucleotide sequence ID" value="NZ_WEGJ01000023.1"/>
</dbReference>
<organism evidence="2 3">
    <name type="scientific">Streptomyces smaragdinus</name>
    <dbReference type="NCBI Taxonomy" id="2585196"/>
    <lineage>
        <taxon>Bacteria</taxon>
        <taxon>Bacillati</taxon>
        <taxon>Actinomycetota</taxon>
        <taxon>Actinomycetes</taxon>
        <taxon>Kitasatosporales</taxon>
        <taxon>Streptomycetaceae</taxon>
        <taxon>Streptomyces</taxon>
    </lineage>
</organism>
<dbReference type="OrthoDB" id="9794917at2"/>
<protein>
    <recommendedName>
        <fullName evidence="1">VOC domain-containing protein</fullName>
    </recommendedName>
</protein>
<gene>
    <name evidence="2" type="ORF">SRB5_48210</name>
</gene>
<evidence type="ECO:0000313" key="3">
    <source>
        <dbReference type="Proteomes" id="UP000466345"/>
    </source>
</evidence>
<dbReference type="PROSITE" id="PS51819">
    <property type="entry name" value="VOC"/>
    <property type="match status" value="1"/>
</dbReference>
<dbReference type="EMBL" id="WEGJ01000023">
    <property type="protein sequence ID" value="MQY14646.1"/>
    <property type="molecule type" value="Genomic_DNA"/>
</dbReference>
<dbReference type="PANTHER" id="PTHR36437:SF2">
    <property type="entry name" value="GLYOXALASE_BLEOMYCIN RESISTANCE PROTEIN_DIOXYGENASE"/>
    <property type="match status" value="1"/>
</dbReference>
<dbReference type="SUPFAM" id="SSF54593">
    <property type="entry name" value="Glyoxalase/Bleomycin resistance protein/Dihydroxybiphenyl dioxygenase"/>
    <property type="match status" value="1"/>
</dbReference>